<organism evidence="2 3">
    <name type="scientific">Fusarium redolens</name>
    <dbReference type="NCBI Taxonomy" id="48865"/>
    <lineage>
        <taxon>Eukaryota</taxon>
        <taxon>Fungi</taxon>
        <taxon>Dikarya</taxon>
        <taxon>Ascomycota</taxon>
        <taxon>Pezizomycotina</taxon>
        <taxon>Sordariomycetes</taxon>
        <taxon>Hypocreomycetidae</taxon>
        <taxon>Hypocreales</taxon>
        <taxon>Nectriaceae</taxon>
        <taxon>Fusarium</taxon>
        <taxon>Fusarium redolens species complex</taxon>
    </lineage>
</organism>
<dbReference type="Pfam" id="PF24864">
    <property type="entry name" value="DUF7730"/>
    <property type="match status" value="1"/>
</dbReference>
<dbReference type="PANTHER" id="PTHR38790">
    <property type="entry name" value="2EXR DOMAIN-CONTAINING PROTEIN-RELATED"/>
    <property type="match status" value="1"/>
</dbReference>
<dbReference type="InterPro" id="IPR056632">
    <property type="entry name" value="DUF7730"/>
</dbReference>
<evidence type="ECO:0000313" key="2">
    <source>
        <dbReference type="EMBL" id="KAH7237467.1"/>
    </source>
</evidence>
<name>A0A9P9GF99_FUSRE</name>
<evidence type="ECO:0000313" key="3">
    <source>
        <dbReference type="Proteomes" id="UP000720189"/>
    </source>
</evidence>
<dbReference type="AlphaFoldDB" id="A0A9P9GF99"/>
<dbReference type="EMBL" id="JAGMUX010000015">
    <property type="protein sequence ID" value="KAH7237467.1"/>
    <property type="molecule type" value="Genomic_DNA"/>
</dbReference>
<dbReference type="RefSeq" id="XP_046045326.1">
    <property type="nucleotide sequence ID" value="XM_046199977.1"/>
</dbReference>
<protein>
    <recommendedName>
        <fullName evidence="1">DUF7730 domain-containing protein</fullName>
    </recommendedName>
</protein>
<reference evidence="2" key="1">
    <citation type="journal article" date="2021" name="Nat. Commun.">
        <title>Genetic determinants of endophytism in the Arabidopsis root mycobiome.</title>
        <authorList>
            <person name="Mesny F."/>
            <person name="Miyauchi S."/>
            <person name="Thiergart T."/>
            <person name="Pickel B."/>
            <person name="Atanasova L."/>
            <person name="Karlsson M."/>
            <person name="Huettel B."/>
            <person name="Barry K.W."/>
            <person name="Haridas S."/>
            <person name="Chen C."/>
            <person name="Bauer D."/>
            <person name="Andreopoulos W."/>
            <person name="Pangilinan J."/>
            <person name="LaButti K."/>
            <person name="Riley R."/>
            <person name="Lipzen A."/>
            <person name="Clum A."/>
            <person name="Drula E."/>
            <person name="Henrissat B."/>
            <person name="Kohler A."/>
            <person name="Grigoriev I.V."/>
            <person name="Martin F.M."/>
            <person name="Hacquard S."/>
        </authorList>
    </citation>
    <scope>NUCLEOTIDE SEQUENCE</scope>
    <source>
        <strain evidence="2">MPI-CAGE-AT-0023</strain>
    </source>
</reference>
<sequence>MKADDKFESHTAPQGQSPFFRLPAEIRNMIYKELFGSRVVHIWFHRCNETYDQEGAPDDSRVQWLHCVCHLGRKAVPHFHEEHDHEWSYLSTNILRACQLTYTEGIPILYGTNTLSFRCPADLSQFQDSDRHFSRLVQAFDLYGAYNSRHWRVIDTNSRTYPLAHDDRTWLLSMEYFDLAFQAVWLLRRPALVSNAIVAPKVVRLFSESNDIFLLFGSLALDELENMPSEKLQIFVKRIPENSSVTKAIKKIRKRLPNTSIEVVTKKE</sequence>
<comment type="caution">
    <text evidence="2">The sequence shown here is derived from an EMBL/GenBank/DDBJ whole genome shotgun (WGS) entry which is preliminary data.</text>
</comment>
<keyword evidence="3" id="KW-1185">Reference proteome</keyword>
<dbReference type="OrthoDB" id="4757095at2759"/>
<dbReference type="GeneID" id="70229931"/>
<dbReference type="Proteomes" id="UP000720189">
    <property type="component" value="Unassembled WGS sequence"/>
</dbReference>
<proteinExistence type="predicted"/>
<feature type="domain" description="DUF7730" evidence="1">
    <location>
        <begin position="13"/>
        <end position="119"/>
    </location>
</feature>
<accession>A0A9P9GF99</accession>
<evidence type="ECO:0000259" key="1">
    <source>
        <dbReference type="Pfam" id="PF24864"/>
    </source>
</evidence>
<gene>
    <name evidence="2" type="ORF">BKA55DRAFT_693960</name>
</gene>